<dbReference type="GO" id="GO:0022857">
    <property type="term" value="F:transmembrane transporter activity"/>
    <property type="evidence" value="ECO:0007669"/>
    <property type="project" value="InterPro"/>
</dbReference>
<feature type="transmembrane region" description="Helical" evidence="1">
    <location>
        <begin position="100"/>
        <end position="120"/>
    </location>
</feature>
<dbReference type="Gene3D" id="1.10.1760.20">
    <property type="match status" value="1"/>
</dbReference>
<feature type="transmembrane region" description="Helical" evidence="1">
    <location>
        <begin position="68"/>
        <end position="88"/>
    </location>
</feature>
<evidence type="ECO:0000313" key="3">
    <source>
        <dbReference type="Proteomes" id="UP000051181"/>
    </source>
</evidence>
<keyword evidence="1" id="KW-0812">Transmembrane</keyword>
<keyword evidence="1" id="KW-1133">Transmembrane helix</keyword>
<evidence type="ECO:0000313" key="2">
    <source>
        <dbReference type="EMBL" id="KRK19044.1"/>
    </source>
</evidence>
<dbReference type="AlphaFoldDB" id="A0A0R1FI62"/>
<organism evidence="2 3">
    <name type="scientific">Loigolactobacillus coryniformis subsp. coryniformis KCTC 3167 = DSM 20001</name>
    <dbReference type="NCBI Taxonomy" id="913848"/>
    <lineage>
        <taxon>Bacteria</taxon>
        <taxon>Bacillati</taxon>
        <taxon>Bacillota</taxon>
        <taxon>Bacilli</taxon>
        <taxon>Lactobacillales</taxon>
        <taxon>Lactobacillaceae</taxon>
        <taxon>Loigolactobacillus</taxon>
    </lineage>
</organism>
<feature type="transmembrane region" description="Helical" evidence="1">
    <location>
        <begin position="127"/>
        <end position="152"/>
    </location>
</feature>
<accession>A0A0R1FI62</accession>
<dbReference type="Pfam" id="PF12822">
    <property type="entry name" value="ECF_trnsprt"/>
    <property type="match status" value="1"/>
</dbReference>
<keyword evidence="1" id="KW-0472">Membrane</keyword>
<comment type="caution">
    <text evidence="2">The sequence shown here is derived from an EMBL/GenBank/DDBJ whole genome shotgun (WGS) entry which is preliminary data.</text>
</comment>
<proteinExistence type="predicted"/>
<name>A0A0R1FI62_9LACO</name>
<evidence type="ECO:0008006" key="4">
    <source>
        <dbReference type="Google" id="ProtNLM"/>
    </source>
</evidence>
<gene>
    <name evidence="2" type="ORF">FD22_GL001488</name>
</gene>
<dbReference type="GeneID" id="65916474"/>
<dbReference type="Proteomes" id="UP000051181">
    <property type="component" value="Unassembled WGS sequence"/>
</dbReference>
<dbReference type="EMBL" id="AZCN01000004">
    <property type="protein sequence ID" value="KRK19044.1"/>
    <property type="molecule type" value="Genomic_DNA"/>
</dbReference>
<dbReference type="InterPro" id="IPR024529">
    <property type="entry name" value="ECF_trnsprt_substrate-spec"/>
</dbReference>
<evidence type="ECO:0000256" key="1">
    <source>
        <dbReference type="SAM" id="Phobius"/>
    </source>
</evidence>
<reference evidence="2 3" key="1">
    <citation type="journal article" date="2015" name="Genome Announc.">
        <title>Expanding the biotechnology potential of lactobacilli through comparative genomics of 213 strains and associated genera.</title>
        <authorList>
            <person name="Sun Z."/>
            <person name="Harris H.M."/>
            <person name="McCann A."/>
            <person name="Guo C."/>
            <person name="Argimon S."/>
            <person name="Zhang W."/>
            <person name="Yang X."/>
            <person name="Jeffery I.B."/>
            <person name="Cooney J.C."/>
            <person name="Kagawa T.F."/>
            <person name="Liu W."/>
            <person name="Song Y."/>
            <person name="Salvetti E."/>
            <person name="Wrobel A."/>
            <person name="Rasinkangas P."/>
            <person name="Parkhill J."/>
            <person name="Rea M.C."/>
            <person name="O'Sullivan O."/>
            <person name="Ritari J."/>
            <person name="Douillard F.P."/>
            <person name="Paul Ross R."/>
            <person name="Yang R."/>
            <person name="Briner A.E."/>
            <person name="Felis G.E."/>
            <person name="de Vos W.M."/>
            <person name="Barrangou R."/>
            <person name="Klaenhammer T.R."/>
            <person name="Caufield P.W."/>
            <person name="Cui Y."/>
            <person name="Zhang H."/>
            <person name="O'Toole P.W."/>
        </authorList>
    </citation>
    <scope>NUCLEOTIDE SEQUENCE [LARGE SCALE GENOMIC DNA]</scope>
    <source>
        <strain evidence="2 3">DSM 20001</strain>
    </source>
</reference>
<sequence length="166" mass="17883">MKIRKLTTVAVLLALCVVGANVKLMGSIALDSFPAFLGALLFGPWVGAFLGAFGHLISSMLSGFPLTLPIHLIIAALMALCMGVFGFIRQRLGKSRWYSVLLADVCGYLINVPLDLLILYPIMHQAVIALFVPLTVATVANLVLTEVVYVALPQRIKSLSFLGVTR</sequence>
<dbReference type="eggNOG" id="ENOG50332KJ">
    <property type="taxonomic scope" value="Bacteria"/>
</dbReference>
<feature type="transmembrane region" description="Helical" evidence="1">
    <location>
        <begin position="35"/>
        <end position="56"/>
    </location>
</feature>
<protein>
    <recommendedName>
        <fullName evidence="4">ECF transporter S component</fullName>
    </recommendedName>
</protein>
<dbReference type="PATRIC" id="fig|913848.6.peg.1527"/>
<dbReference type="RefSeq" id="WP_003677104.1">
    <property type="nucleotide sequence ID" value="NZ_AZCN01000004.1"/>
</dbReference>